<dbReference type="InterPro" id="IPR011022">
    <property type="entry name" value="Arrestin_C-like"/>
</dbReference>
<dbReference type="OMA" id="ENEFYQH"/>
<dbReference type="SUPFAM" id="SSF81296">
    <property type="entry name" value="E set domains"/>
    <property type="match status" value="1"/>
</dbReference>
<proteinExistence type="predicted"/>
<dbReference type="PANTHER" id="PTHR11188">
    <property type="entry name" value="ARRESTIN DOMAIN CONTAINING PROTEIN"/>
    <property type="match status" value="1"/>
</dbReference>
<dbReference type="InterPro" id="IPR014756">
    <property type="entry name" value="Ig_E-set"/>
</dbReference>
<dbReference type="GO" id="GO:0015031">
    <property type="term" value="P:protein transport"/>
    <property type="evidence" value="ECO:0007669"/>
    <property type="project" value="TreeGrafter"/>
</dbReference>
<dbReference type="InterPro" id="IPR050357">
    <property type="entry name" value="Arrestin_domain-protein"/>
</dbReference>
<evidence type="ECO:0008006" key="5">
    <source>
        <dbReference type="Google" id="ProtNLM"/>
    </source>
</evidence>
<evidence type="ECO:0000313" key="3">
    <source>
        <dbReference type="EMBL" id="CDW79403.1"/>
    </source>
</evidence>
<dbReference type="GO" id="GO:0005737">
    <property type="term" value="C:cytoplasm"/>
    <property type="evidence" value="ECO:0007669"/>
    <property type="project" value="TreeGrafter"/>
</dbReference>
<protein>
    <recommendedName>
        <fullName evidence="5">Arrestin-like N-terminal domain-containing protein</fullName>
    </recommendedName>
</protein>
<dbReference type="PANTHER" id="PTHR11188:SF17">
    <property type="entry name" value="FI21816P1"/>
    <property type="match status" value="1"/>
</dbReference>
<organism evidence="3 4">
    <name type="scientific">Stylonychia lemnae</name>
    <name type="common">Ciliate</name>
    <dbReference type="NCBI Taxonomy" id="5949"/>
    <lineage>
        <taxon>Eukaryota</taxon>
        <taxon>Sar</taxon>
        <taxon>Alveolata</taxon>
        <taxon>Ciliophora</taxon>
        <taxon>Intramacronucleata</taxon>
        <taxon>Spirotrichea</taxon>
        <taxon>Stichotrichia</taxon>
        <taxon>Sporadotrichida</taxon>
        <taxon>Oxytrichidae</taxon>
        <taxon>Stylonychinae</taxon>
        <taxon>Stylonychia</taxon>
    </lineage>
</organism>
<dbReference type="OrthoDB" id="291852at2759"/>
<evidence type="ECO:0000313" key="4">
    <source>
        <dbReference type="Proteomes" id="UP000039865"/>
    </source>
</evidence>
<dbReference type="Proteomes" id="UP000039865">
    <property type="component" value="Unassembled WGS sequence"/>
</dbReference>
<evidence type="ECO:0000259" key="1">
    <source>
        <dbReference type="Pfam" id="PF00339"/>
    </source>
</evidence>
<dbReference type="Pfam" id="PF00339">
    <property type="entry name" value="Arrestin_N"/>
    <property type="match status" value="1"/>
</dbReference>
<gene>
    <name evidence="3" type="primary">Contig7242.g7747</name>
    <name evidence="3" type="ORF">STYLEM_8391</name>
</gene>
<dbReference type="Gene3D" id="2.60.40.640">
    <property type="match status" value="2"/>
</dbReference>
<evidence type="ECO:0000259" key="2">
    <source>
        <dbReference type="Pfam" id="PF02752"/>
    </source>
</evidence>
<keyword evidence="4" id="KW-1185">Reference proteome</keyword>
<dbReference type="EMBL" id="CCKQ01007965">
    <property type="protein sequence ID" value="CDW79403.1"/>
    <property type="molecule type" value="Genomic_DNA"/>
</dbReference>
<dbReference type="InParanoid" id="A0A078AEU5"/>
<reference evidence="3 4" key="1">
    <citation type="submission" date="2014-06" db="EMBL/GenBank/DDBJ databases">
        <authorList>
            <person name="Swart Estienne"/>
        </authorList>
    </citation>
    <scope>NUCLEOTIDE SEQUENCE [LARGE SCALE GENOMIC DNA]</scope>
    <source>
        <strain evidence="3 4">130c</strain>
    </source>
</reference>
<sequence length="370" mass="42661">MGNVDSRCKHEHGYLMVQTAKQIYYPGEVVTGTVYLRTHVALEVSYIELEVQGKEKVSFVTREHRDNEWHHDKHKSKKILWQFKQPCFTFSVPTLAPGDYAVPFSFALPPHIPSSLYYKNKHIDAKPKACVKYQMRASLIDHHHHSQMKYKTIMVIREHDVQFEVGRKTTSELPISTWCCINQGQSRIEVDFEKNVFEPHEVCRANVNLDNSRCNVRLTNVRLAVEQVVRITAGWHTFNQTFTLSDKHEAGVPANHSTPELRHLELPLSSITYQVEGQRKKGGHMKSICAEDLYMMKQMQPACHGHHITNEYFLAVRCGFEGCTCCATLPHARIPISIVPVVNPQFASFSQPTDFAPQYYQQYDFQVKMQ</sequence>
<dbReference type="AlphaFoldDB" id="A0A078AEU5"/>
<feature type="domain" description="Arrestin C-terminal-like" evidence="2">
    <location>
        <begin position="183"/>
        <end position="340"/>
    </location>
</feature>
<feature type="domain" description="Arrestin-like N-terminal" evidence="1">
    <location>
        <begin position="20"/>
        <end position="161"/>
    </location>
</feature>
<dbReference type="Pfam" id="PF02752">
    <property type="entry name" value="Arrestin_C"/>
    <property type="match status" value="1"/>
</dbReference>
<dbReference type="InterPro" id="IPR011021">
    <property type="entry name" value="Arrestin-like_N"/>
</dbReference>
<dbReference type="InterPro" id="IPR014752">
    <property type="entry name" value="Arrestin-like_C"/>
</dbReference>
<name>A0A078AEU5_STYLE</name>
<accession>A0A078AEU5</accession>